<proteinExistence type="predicted"/>
<gene>
    <name evidence="1" type="ORF">SAMN02745108_00798</name>
</gene>
<protein>
    <submittedName>
        <fullName evidence="1">Uncharacterized protein</fullName>
    </submittedName>
</protein>
<organism evidence="1 2">
    <name type="scientific">Fibrobacter intestinalis</name>
    <dbReference type="NCBI Taxonomy" id="28122"/>
    <lineage>
        <taxon>Bacteria</taxon>
        <taxon>Pseudomonadati</taxon>
        <taxon>Fibrobacterota</taxon>
        <taxon>Fibrobacteria</taxon>
        <taxon>Fibrobacterales</taxon>
        <taxon>Fibrobacteraceae</taxon>
        <taxon>Fibrobacter</taxon>
    </lineage>
</organism>
<evidence type="ECO:0000313" key="2">
    <source>
        <dbReference type="Proteomes" id="UP000190449"/>
    </source>
</evidence>
<name>A0A1T4L8P9_9BACT</name>
<dbReference type="Proteomes" id="UP000190449">
    <property type="component" value="Unassembled WGS sequence"/>
</dbReference>
<evidence type="ECO:0000313" key="1">
    <source>
        <dbReference type="EMBL" id="SJZ50921.1"/>
    </source>
</evidence>
<accession>A0A1T4L8P9</accession>
<reference evidence="1 2" key="1">
    <citation type="submission" date="2017-02" db="EMBL/GenBank/DDBJ databases">
        <authorList>
            <person name="Peterson S.W."/>
        </authorList>
    </citation>
    <scope>NUCLEOTIDE SEQUENCE [LARGE SCALE GENOMIC DNA]</scope>
    <source>
        <strain evidence="1 2">ATCC 43854</strain>
    </source>
</reference>
<dbReference type="STRING" id="28122.SAMN02745108_00798"/>
<sequence>MSSLGLQNFMEECIPYKILEIAVLLNFTTLKMQTLKDEKASPGRGFFFEVHDAGTSSYHHQLAPHSTLDVAPVNSRVIEPAQSEVFVVRDA</sequence>
<dbReference type="AlphaFoldDB" id="A0A1T4L8P9"/>
<dbReference type="EMBL" id="FUWU01000010">
    <property type="protein sequence ID" value="SJZ50921.1"/>
    <property type="molecule type" value="Genomic_DNA"/>
</dbReference>